<evidence type="ECO:0000256" key="1">
    <source>
        <dbReference type="SAM" id="MobiDB-lite"/>
    </source>
</evidence>
<gene>
    <name evidence="2" type="ORF">FPE_LOCUS12715</name>
</gene>
<evidence type="ECO:0000313" key="2">
    <source>
        <dbReference type="EMBL" id="CAI9765285.1"/>
    </source>
</evidence>
<feature type="compositionally biased region" description="Pro residues" evidence="1">
    <location>
        <begin position="27"/>
        <end position="37"/>
    </location>
</feature>
<feature type="region of interest" description="Disordered" evidence="1">
    <location>
        <begin position="16"/>
        <end position="37"/>
    </location>
</feature>
<proteinExistence type="predicted"/>
<name>A0AAD1ZCT6_9LAMI</name>
<evidence type="ECO:0000313" key="3">
    <source>
        <dbReference type="Proteomes" id="UP000834106"/>
    </source>
</evidence>
<keyword evidence="3" id="KW-1185">Reference proteome</keyword>
<reference evidence="2" key="1">
    <citation type="submission" date="2023-05" db="EMBL/GenBank/DDBJ databases">
        <authorList>
            <person name="Huff M."/>
        </authorList>
    </citation>
    <scope>NUCLEOTIDE SEQUENCE</scope>
</reference>
<accession>A0AAD1ZCT6</accession>
<protein>
    <submittedName>
        <fullName evidence="2">Uncharacterized protein</fullName>
    </submittedName>
</protein>
<sequence length="158" mass="17975">MKVMTAMKKLKFWSRKKRKKKTHFLVNPPPPSRPPPPPPPLHCSCHWQCHHHVQPSAPPLPEWLDYEQSHEALLISEVNTSFSGLYNSSEAQFVPQQQDPDSEISCEYPTSYQQYMIPNPVYGIPAVHESAKERAGGVFGCVFNILGCIFQCFKPVSK</sequence>
<dbReference type="EMBL" id="OU503042">
    <property type="protein sequence ID" value="CAI9765285.1"/>
    <property type="molecule type" value="Genomic_DNA"/>
</dbReference>
<organism evidence="2 3">
    <name type="scientific">Fraxinus pennsylvanica</name>
    <dbReference type="NCBI Taxonomy" id="56036"/>
    <lineage>
        <taxon>Eukaryota</taxon>
        <taxon>Viridiplantae</taxon>
        <taxon>Streptophyta</taxon>
        <taxon>Embryophyta</taxon>
        <taxon>Tracheophyta</taxon>
        <taxon>Spermatophyta</taxon>
        <taxon>Magnoliopsida</taxon>
        <taxon>eudicotyledons</taxon>
        <taxon>Gunneridae</taxon>
        <taxon>Pentapetalae</taxon>
        <taxon>asterids</taxon>
        <taxon>lamiids</taxon>
        <taxon>Lamiales</taxon>
        <taxon>Oleaceae</taxon>
        <taxon>Oleeae</taxon>
        <taxon>Fraxinus</taxon>
    </lineage>
</organism>
<dbReference type="Proteomes" id="UP000834106">
    <property type="component" value="Chromosome 7"/>
</dbReference>
<dbReference type="AlphaFoldDB" id="A0AAD1ZCT6"/>